<sequence length="148" mass="15677">MNWPNLEKRAVDFSKSAANDELLMVYVKDGSATLNEGDQTATVAAGQIVMVSAGEVRWSKVGDGVTLLSVVTALEGDGDVVDDGLEDERNVLKANIAKSLTGSTRGLSMPAKEEEPLSLTEAVKLLAAGLVAGWLFSFGLKTFQTPDF</sequence>
<name>A0A0M0JXK7_9EUKA</name>
<gene>
    <name evidence="1" type="ORF">Ctob_015963</name>
</gene>
<evidence type="ECO:0000313" key="2">
    <source>
        <dbReference type="Proteomes" id="UP000037460"/>
    </source>
</evidence>
<organism evidence="1 2">
    <name type="scientific">Chrysochromulina tobinii</name>
    <dbReference type="NCBI Taxonomy" id="1460289"/>
    <lineage>
        <taxon>Eukaryota</taxon>
        <taxon>Haptista</taxon>
        <taxon>Haptophyta</taxon>
        <taxon>Prymnesiophyceae</taxon>
        <taxon>Prymnesiales</taxon>
        <taxon>Chrysochromulinaceae</taxon>
        <taxon>Chrysochromulina</taxon>
    </lineage>
</organism>
<reference evidence="2" key="1">
    <citation type="journal article" date="2015" name="PLoS Genet.">
        <title>Genome Sequence and Transcriptome Analyses of Chrysochromulina tobin: Metabolic Tools for Enhanced Algal Fitness in the Prominent Order Prymnesiales (Haptophyceae).</title>
        <authorList>
            <person name="Hovde B.T."/>
            <person name="Deodato C.R."/>
            <person name="Hunsperger H.M."/>
            <person name="Ryken S.A."/>
            <person name="Yost W."/>
            <person name="Jha R.K."/>
            <person name="Patterson J."/>
            <person name="Monnat R.J. Jr."/>
            <person name="Barlow S.B."/>
            <person name="Starkenburg S.R."/>
            <person name="Cattolico R.A."/>
        </authorList>
    </citation>
    <scope>NUCLEOTIDE SEQUENCE</scope>
    <source>
        <strain evidence="2">CCMP291</strain>
    </source>
</reference>
<proteinExistence type="predicted"/>
<protein>
    <submittedName>
        <fullName evidence="1">Uncharacterized protein</fullName>
    </submittedName>
</protein>
<keyword evidence="2" id="KW-1185">Reference proteome</keyword>
<evidence type="ECO:0000313" key="1">
    <source>
        <dbReference type="EMBL" id="KOO31299.1"/>
    </source>
</evidence>
<dbReference type="OrthoDB" id="10588967at2759"/>
<dbReference type="AlphaFoldDB" id="A0A0M0JXK7"/>
<dbReference type="InterPro" id="IPR011051">
    <property type="entry name" value="RmlC_Cupin_sf"/>
</dbReference>
<dbReference type="Proteomes" id="UP000037460">
    <property type="component" value="Unassembled WGS sequence"/>
</dbReference>
<dbReference type="SUPFAM" id="SSF51182">
    <property type="entry name" value="RmlC-like cupins"/>
    <property type="match status" value="1"/>
</dbReference>
<accession>A0A0M0JXK7</accession>
<comment type="caution">
    <text evidence="1">The sequence shown here is derived from an EMBL/GenBank/DDBJ whole genome shotgun (WGS) entry which is preliminary data.</text>
</comment>
<dbReference type="EMBL" id="JWZX01002045">
    <property type="protein sequence ID" value="KOO31299.1"/>
    <property type="molecule type" value="Genomic_DNA"/>
</dbReference>